<dbReference type="EMBL" id="BAAAOS010000032">
    <property type="protein sequence ID" value="GAA1587360.1"/>
    <property type="molecule type" value="Genomic_DNA"/>
</dbReference>
<gene>
    <name evidence="2" type="ORF">GCM10009789_46100</name>
</gene>
<evidence type="ECO:0000313" key="3">
    <source>
        <dbReference type="Proteomes" id="UP001500393"/>
    </source>
</evidence>
<dbReference type="GO" id="GO:0016787">
    <property type="term" value="F:hydrolase activity"/>
    <property type="evidence" value="ECO:0007669"/>
    <property type="project" value="UniProtKB-KW"/>
</dbReference>
<dbReference type="SUPFAM" id="SSF53474">
    <property type="entry name" value="alpha/beta-Hydrolases"/>
    <property type="match status" value="1"/>
</dbReference>
<name>A0ABP4PP90_9ACTN</name>
<dbReference type="InterPro" id="IPR029058">
    <property type="entry name" value="AB_hydrolase_fold"/>
</dbReference>
<dbReference type="Gene3D" id="3.40.50.1820">
    <property type="entry name" value="alpha/beta hydrolase"/>
    <property type="match status" value="1"/>
</dbReference>
<dbReference type="RefSeq" id="WP_344217158.1">
    <property type="nucleotide sequence ID" value="NZ_BAAAOS010000032.1"/>
</dbReference>
<dbReference type="Proteomes" id="UP001500393">
    <property type="component" value="Unassembled WGS sequence"/>
</dbReference>
<keyword evidence="3" id="KW-1185">Reference proteome</keyword>
<protein>
    <submittedName>
        <fullName evidence="2">Alpha/beta hydrolase</fullName>
    </submittedName>
</protein>
<comment type="caution">
    <text evidence="2">The sequence shown here is derived from an EMBL/GenBank/DDBJ whole genome shotgun (WGS) entry which is preliminary data.</text>
</comment>
<organism evidence="2 3">
    <name type="scientific">Kribbella sancticallisti</name>
    <dbReference type="NCBI Taxonomy" id="460087"/>
    <lineage>
        <taxon>Bacteria</taxon>
        <taxon>Bacillati</taxon>
        <taxon>Actinomycetota</taxon>
        <taxon>Actinomycetes</taxon>
        <taxon>Propionibacteriales</taxon>
        <taxon>Kribbellaceae</taxon>
        <taxon>Kribbella</taxon>
    </lineage>
</organism>
<evidence type="ECO:0000259" key="1">
    <source>
        <dbReference type="Pfam" id="PF12697"/>
    </source>
</evidence>
<dbReference type="PANTHER" id="PTHR37017:SF11">
    <property type="entry name" value="ESTERASE_LIPASE_THIOESTERASE DOMAIN-CONTAINING PROTEIN"/>
    <property type="match status" value="1"/>
</dbReference>
<evidence type="ECO:0000313" key="2">
    <source>
        <dbReference type="EMBL" id="GAA1587360.1"/>
    </source>
</evidence>
<reference evidence="3" key="1">
    <citation type="journal article" date="2019" name="Int. J. Syst. Evol. Microbiol.">
        <title>The Global Catalogue of Microorganisms (GCM) 10K type strain sequencing project: providing services to taxonomists for standard genome sequencing and annotation.</title>
        <authorList>
            <consortium name="The Broad Institute Genomics Platform"/>
            <consortium name="The Broad Institute Genome Sequencing Center for Infectious Disease"/>
            <person name="Wu L."/>
            <person name="Ma J."/>
        </authorList>
    </citation>
    <scope>NUCLEOTIDE SEQUENCE [LARGE SCALE GENOMIC DNA]</scope>
    <source>
        <strain evidence="3">JCM 14969</strain>
    </source>
</reference>
<dbReference type="Pfam" id="PF12697">
    <property type="entry name" value="Abhydrolase_6"/>
    <property type="match status" value="1"/>
</dbReference>
<accession>A0ABP4PP90</accession>
<feature type="domain" description="AB hydrolase-1" evidence="1">
    <location>
        <begin position="8"/>
        <end position="229"/>
    </location>
</feature>
<dbReference type="InterPro" id="IPR000073">
    <property type="entry name" value="AB_hydrolase_1"/>
</dbReference>
<sequence length="239" mass="24797">MSDQKPAVVLVHGAFAESASWNGVIEQLQVKSLSVVAAANPLRSLEGDAAYVRDVIAGIGGPVVLVAHSYGGMVITEAAANNDAVVALVYVDAFVPEQGESALELSGKFPGSTLGEALTAYPLSGGGTEFVIRQEKFHQQFAADVPADQAALMAATQRPVTEAALTTGLPTDAPAWKSTPSWFVISDEDLNIPVAAHRFFAERADSRGTREVRGGSHALSVSQPGEVAASILEAVDAVS</sequence>
<dbReference type="InterPro" id="IPR052897">
    <property type="entry name" value="Sec-Metab_Biosynth_Hydrolase"/>
</dbReference>
<keyword evidence="2" id="KW-0378">Hydrolase</keyword>
<proteinExistence type="predicted"/>
<dbReference type="PANTHER" id="PTHR37017">
    <property type="entry name" value="AB HYDROLASE-1 DOMAIN-CONTAINING PROTEIN-RELATED"/>
    <property type="match status" value="1"/>
</dbReference>